<dbReference type="Gene3D" id="3.90.550.10">
    <property type="entry name" value="Spore Coat Polysaccharide Biosynthesis Protein SpsA, Chain A"/>
    <property type="match status" value="1"/>
</dbReference>
<evidence type="ECO:0000313" key="2">
    <source>
        <dbReference type="EMBL" id="QEL65873.1"/>
    </source>
</evidence>
<keyword evidence="3" id="KW-1185">Reference proteome</keyword>
<dbReference type="PANTHER" id="PTHR22916:SF3">
    <property type="entry name" value="UDP-GLCNAC:BETAGAL BETA-1,3-N-ACETYLGLUCOSAMINYLTRANSFERASE-LIKE PROTEIN 1"/>
    <property type="match status" value="1"/>
</dbReference>
<dbReference type="AlphaFoldDB" id="A0A5C1EAG0"/>
<dbReference type="InterPro" id="IPR001173">
    <property type="entry name" value="Glyco_trans_2-like"/>
</dbReference>
<dbReference type="CDD" id="cd04196">
    <property type="entry name" value="GT_2_like_d"/>
    <property type="match status" value="1"/>
</dbReference>
<dbReference type="GO" id="GO:0016758">
    <property type="term" value="F:hexosyltransferase activity"/>
    <property type="evidence" value="ECO:0007669"/>
    <property type="project" value="UniProtKB-ARBA"/>
</dbReference>
<accession>A0A5C1EAG0</accession>
<dbReference type="SUPFAM" id="SSF53448">
    <property type="entry name" value="Nucleotide-diphospho-sugar transferases"/>
    <property type="match status" value="1"/>
</dbReference>
<feature type="domain" description="Glycosyltransferase 2-like" evidence="1">
    <location>
        <begin position="104"/>
        <end position="230"/>
    </location>
</feature>
<dbReference type="EMBL" id="CP022579">
    <property type="protein sequence ID" value="QEL65873.1"/>
    <property type="molecule type" value="Genomic_DNA"/>
</dbReference>
<dbReference type="InterPro" id="IPR029044">
    <property type="entry name" value="Nucleotide-diphossugar_trans"/>
</dbReference>
<gene>
    <name evidence="2" type="ORF">OTERR_23970</name>
</gene>
<dbReference type="Pfam" id="PF00535">
    <property type="entry name" value="Glycos_transf_2"/>
    <property type="match status" value="1"/>
</dbReference>
<dbReference type="Proteomes" id="UP000323671">
    <property type="component" value="Chromosome"/>
</dbReference>
<sequence length="419" mass="48103">MFYSKPPVQDCQSLLLQLVELVILSIKKQATLCTNTIAPNLTLKLSIPLLLTNKEPWQKSLQHKPSLTCVIQPPHFAPLPCLPLILPHINRVLNVTTQPAPKISIALCTYNGKDHVEAFLKSLIEQKRQPDELIICDDNSTDTTPDLIRHFASISSFPIRTYFHANRLGVQQNFDFAIRHCQGQIIMLADQDDYWQPSKIELLETTFLEKQAVAVFSDAEVVDKELRPLGYGMWETCNFRASEQAALLQNNDGTECLLRHYIVTGATLAFKRSLVDVISPIPKNWPHDAWIALLATGYGPITFRKEKLILYRQHGNNIVGGLKKSLWKDIKKGLHIKRTDIYSEEIDRLQKLITRARDKRLKPSFIFHAEEKLKFYIRRKALPSNRLSRLAPIFRDFHGGYYKRFTRNIGSLFIDLLQP</sequence>
<organism evidence="2 3">
    <name type="scientific">Oryzomicrobium terrae</name>
    <dbReference type="NCBI Taxonomy" id="1735038"/>
    <lineage>
        <taxon>Bacteria</taxon>
        <taxon>Pseudomonadati</taxon>
        <taxon>Pseudomonadota</taxon>
        <taxon>Betaproteobacteria</taxon>
        <taxon>Rhodocyclales</taxon>
        <taxon>Rhodocyclaceae</taxon>
        <taxon>Oryzomicrobium</taxon>
    </lineage>
</organism>
<dbReference type="PANTHER" id="PTHR22916">
    <property type="entry name" value="GLYCOSYLTRANSFERASE"/>
    <property type="match status" value="1"/>
</dbReference>
<reference evidence="2 3" key="1">
    <citation type="submission" date="2017-07" db="EMBL/GenBank/DDBJ databases">
        <title>Complete genome sequence of Oryzomicrobium terrae TPP412.</title>
        <authorList>
            <person name="Chiu L.-W."/>
            <person name="Lo K.-J."/>
            <person name="Tsai Y.-M."/>
            <person name="Lin S.-S."/>
            <person name="Kuo C.-H."/>
            <person name="Liu C.-T."/>
        </authorList>
    </citation>
    <scope>NUCLEOTIDE SEQUENCE [LARGE SCALE GENOMIC DNA]</scope>
    <source>
        <strain evidence="2 3">TPP412</strain>
    </source>
</reference>
<dbReference type="KEGG" id="otr:OTERR_23970"/>
<evidence type="ECO:0000313" key="3">
    <source>
        <dbReference type="Proteomes" id="UP000323671"/>
    </source>
</evidence>
<evidence type="ECO:0000259" key="1">
    <source>
        <dbReference type="Pfam" id="PF00535"/>
    </source>
</evidence>
<name>A0A5C1EAG0_9RHOO</name>
<proteinExistence type="predicted"/>
<protein>
    <recommendedName>
        <fullName evidence="1">Glycosyltransferase 2-like domain-containing protein</fullName>
    </recommendedName>
</protein>